<dbReference type="Pfam" id="PF04471">
    <property type="entry name" value="Mrr_cat"/>
    <property type="match status" value="1"/>
</dbReference>
<dbReference type="GO" id="GO:0009307">
    <property type="term" value="P:DNA restriction-modification system"/>
    <property type="evidence" value="ECO:0007669"/>
    <property type="project" value="InterPro"/>
</dbReference>
<dbReference type="GO" id="GO:0004519">
    <property type="term" value="F:endonuclease activity"/>
    <property type="evidence" value="ECO:0007669"/>
    <property type="project" value="InterPro"/>
</dbReference>
<dbReference type="GO" id="GO:0003677">
    <property type="term" value="F:DNA binding"/>
    <property type="evidence" value="ECO:0007669"/>
    <property type="project" value="InterPro"/>
</dbReference>
<organism evidence="2">
    <name type="scientific">candidate division CPR3 bacterium</name>
    <dbReference type="NCBI Taxonomy" id="2268181"/>
    <lineage>
        <taxon>Bacteria</taxon>
        <taxon>Bacteria division CPR3</taxon>
    </lineage>
</organism>
<sequence>MKIIKSSRHQKIIGHFGEHLICNWLSRSGFEVTIVDHTGIDIIAYNPNTKQRLGIIVKSRTRNVGKEETTVNIFSYQKGKNDRQKLINACKAFNYEAWIIVYGETSKSADVYHTSLRNYEKKYRAREGKAIDDWGLRKKDKEKYAKDRNV</sequence>
<comment type="caution">
    <text evidence="2">The sequence shown here is derived from an EMBL/GenBank/DDBJ whole genome shotgun (WGS) entry which is preliminary data.</text>
</comment>
<name>A0A7V3N532_UNCC3</name>
<gene>
    <name evidence="2" type="ORF">ENV41_00235</name>
</gene>
<dbReference type="Gene3D" id="3.40.1350.10">
    <property type="match status" value="1"/>
</dbReference>
<dbReference type="AlphaFoldDB" id="A0A7V3N532"/>
<dbReference type="InterPro" id="IPR011335">
    <property type="entry name" value="Restrct_endonuc-II-like"/>
</dbReference>
<protein>
    <recommendedName>
        <fullName evidence="1">Restriction endonuclease type IV Mrr domain-containing protein</fullName>
    </recommendedName>
</protein>
<proteinExistence type="predicted"/>
<dbReference type="InterPro" id="IPR007560">
    <property type="entry name" value="Restrct_endonuc_IV_Mrr"/>
</dbReference>
<dbReference type="SUPFAM" id="SSF52980">
    <property type="entry name" value="Restriction endonuclease-like"/>
    <property type="match status" value="1"/>
</dbReference>
<accession>A0A7V3N532</accession>
<dbReference type="EMBL" id="DTGG01000011">
    <property type="protein sequence ID" value="HFZ08547.1"/>
    <property type="molecule type" value="Genomic_DNA"/>
</dbReference>
<evidence type="ECO:0000259" key="1">
    <source>
        <dbReference type="Pfam" id="PF04471"/>
    </source>
</evidence>
<feature type="domain" description="Restriction endonuclease type IV Mrr" evidence="1">
    <location>
        <begin position="14"/>
        <end position="98"/>
    </location>
</feature>
<dbReference type="InterPro" id="IPR011856">
    <property type="entry name" value="tRNA_endonuc-like_dom_sf"/>
</dbReference>
<evidence type="ECO:0000313" key="2">
    <source>
        <dbReference type="EMBL" id="HFZ08547.1"/>
    </source>
</evidence>
<reference evidence="2" key="1">
    <citation type="journal article" date="2020" name="mSystems">
        <title>Genome- and Community-Level Interaction Insights into Carbon Utilization and Element Cycling Functions of Hydrothermarchaeota in Hydrothermal Sediment.</title>
        <authorList>
            <person name="Zhou Z."/>
            <person name="Liu Y."/>
            <person name="Xu W."/>
            <person name="Pan J."/>
            <person name="Luo Z.H."/>
            <person name="Li M."/>
        </authorList>
    </citation>
    <scope>NUCLEOTIDE SEQUENCE [LARGE SCALE GENOMIC DNA]</scope>
    <source>
        <strain evidence="2">SpSt-757</strain>
    </source>
</reference>